<evidence type="ECO:0008006" key="4">
    <source>
        <dbReference type="Google" id="ProtNLM"/>
    </source>
</evidence>
<dbReference type="OrthoDB" id="5355126at2759"/>
<dbReference type="RefSeq" id="XP_018001124.1">
    <property type="nucleotide sequence ID" value="XM_018148279.1"/>
</dbReference>
<organism evidence="2 3">
    <name type="scientific">Cyphellophora attinorum</name>
    <dbReference type="NCBI Taxonomy" id="1664694"/>
    <lineage>
        <taxon>Eukaryota</taxon>
        <taxon>Fungi</taxon>
        <taxon>Dikarya</taxon>
        <taxon>Ascomycota</taxon>
        <taxon>Pezizomycotina</taxon>
        <taxon>Eurotiomycetes</taxon>
        <taxon>Chaetothyriomycetidae</taxon>
        <taxon>Chaetothyriales</taxon>
        <taxon>Cyphellophoraceae</taxon>
        <taxon>Cyphellophora</taxon>
    </lineage>
</organism>
<feature type="region of interest" description="Disordered" evidence="1">
    <location>
        <begin position="42"/>
        <end position="71"/>
    </location>
</feature>
<gene>
    <name evidence="2" type="ORF">AB675_7877</name>
</gene>
<evidence type="ECO:0000256" key="1">
    <source>
        <dbReference type="SAM" id="MobiDB-lite"/>
    </source>
</evidence>
<keyword evidence="3" id="KW-1185">Reference proteome</keyword>
<proteinExistence type="predicted"/>
<dbReference type="GeneID" id="28740159"/>
<protein>
    <recommendedName>
        <fullName evidence="4">Calcofluor white hypersensitive protein</fullName>
    </recommendedName>
</protein>
<dbReference type="EMBL" id="LFJN01000010">
    <property type="protein sequence ID" value="KPI41161.1"/>
    <property type="molecule type" value="Genomic_DNA"/>
</dbReference>
<comment type="caution">
    <text evidence="2">The sequence shown here is derived from an EMBL/GenBank/DDBJ whole genome shotgun (WGS) entry which is preliminary data.</text>
</comment>
<sequence length="131" mass="13714">MSRRGIQVLGLAAAGGVGYYLYNAGGDPKLAQKQAEADASKASAKIKSEVPGRGKEAEKRAESLAQEASTKFDRASADAKSALKDAEARAKEYKDKTGKEINAAVDKFDATVEKKAAEAKSGISSWFGGSK</sequence>
<reference evidence="2 3" key="1">
    <citation type="submission" date="2015-06" db="EMBL/GenBank/DDBJ databases">
        <title>Draft genome of the ant-associated black yeast Phialophora attae CBS 131958.</title>
        <authorList>
            <person name="Moreno L.F."/>
            <person name="Stielow B.J."/>
            <person name="de Hoog S."/>
            <person name="Vicente V.A."/>
            <person name="Weiss V.A."/>
            <person name="de Vries M."/>
            <person name="Cruz L.M."/>
            <person name="Souza E.M."/>
        </authorList>
    </citation>
    <scope>NUCLEOTIDE SEQUENCE [LARGE SCALE GENOMIC DNA]</scope>
    <source>
        <strain evidence="2 3">CBS 131958</strain>
    </source>
</reference>
<dbReference type="Proteomes" id="UP000038010">
    <property type="component" value="Unassembled WGS sequence"/>
</dbReference>
<dbReference type="VEuPathDB" id="FungiDB:AB675_7877"/>
<feature type="compositionally biased region" description="Basic and acidic residues" evidence="1">
    <location>
        <begin position="46"/>
        <end position="62"/>
    </location>
</feature>
<evidence type="ECO:0000313" key="3">
    <source>
        <dbReference type="Proteomes" id="UP000038010"/>
    </source>
</evidence>
<name>A0A0N0NN38_9EURO</name>
<accession>A0A0N0NN38</accession>
<dbReference type="AlphaFoldDB" id="A0A0N0NN38"/>
<evidence type="ECO:0000313" key="2">
    <source>
        <dbReference type="EMBL" id="KPI41161.1"/>
    </source>
</evidence>